<evidence type="ECO:0000313" key="3">
    <source>
        <dbReference type="EMBL" id="MCQ5082293.1"/>
    </source>
</evidence>
<evidence type="ECO:0000256" key="1">
    <source>
        <dbReference type="ARBA" id="ARBA00023125"/>
    </source>
</evidence>
<dbReference type="PANTHER" id="PTHR43280:SF10">
    <property type="entry name" value="REGULATORY PROTEIN POCR"/>
    <property type="match status" value="1"/>
</dbReference>
<protein>
    <submittedName>
        <fullName evidence="3">Helix-turn-helix domain-containing protein</fullName>
    </submittedName>
</protein>
<feature type="domain" description="HTH araC/xylS-type" evidence="2">
    <location>
        <begin position="201"/>
        <end position="282"/>
    </location>
</feature>
<evidence type="ECO:0000313" key="4">
    <source>
        <dbReference type="Proteomes" id="UP001205035"/>
    </source>
</evidence>
<proteinExistence type="predicted"/>
<dbReference type="EMBL" id="JANGBQ010000005">
    <property type="protein sequence ID" value="MCQ5082293.1"/>
    <property type="molecule type" value="Genomic_DNA"/>
</dbReference>
<dbReference type="RefSeq" id="WP_022333825.1">
    <property type="nucleotide sequence ID" value="NZ_DAWDUM010000007.1"/>
</dbReference>
<dbReference type="AlphaFoldDB" id="A0AAJ1FNQ8"/>
<accession>A0AAJ1FNQ8</accession>
<keyword evidence="1" id="KW-0238">DNA-binding</keyword>
<dbReference type="InterPro" id="IPR018060">
    <property type="entry name" value="HTH_AraC"/>
</dbReference>
<sequence length="294" mass="33795">MQLHYKTDHTSCLNYKTESFGGFTLGKMSEGKRFNNQKEPVKVNHLIFILEGEVSIVKDNECAISVRAGEFVFIPISSLYVGTVIRPGRYLDLTFFHNNISLCDKYMLSHYLESVGDFDPSFKALPVREPLDLFLKLLEIYLSSGINCKHLHEIKEKELFIIFRTAYTKTEMVRLLHPIMGQRVDFKGAVLQHKDKVSSREELARVMGMSVPDMARKFKEEFGESVYSWLLKQKNARILAMLSYPSVTIKDVIYEFKFSSPASFNKYCKTHFGCPPRVLAERIKNEKSAEYAAG</sequence>
<dbReference type="SMART" id="SM00342">
    <property type="entry name" value="HTH_ARAC"/>
    <property type="match status" value="1"/>
</dbReference>
<dbReference type="GO" id="GO:0003700">
    <property type="term" value="F:DNA-binding transcription factor activity"/>
    <property type="evidence" value="ECO:0007669"/>
    <property type="project" value="InterPro"/>
</dbReference>
<dbReference type="PROSITE" id="PS01124">
    <property type="entry name" value="HTH_ARAC_FAMILY_2"/>
    <property type="match status" value="1"/>
</dbReference>
<reference evidence="3" key="1">
    <citation type="submission" date="2022-06" db="EMBL/GenBank/DDBJ databases">
        <title>Isolation of gut microbiota from human fecal samples.</title>
        <authorList>
            <person name="Pamer E.G."/>
            <person name="Barat B."/>
            <person name="Waligurski E."/>
            <person name="Medina S."/>
            <person name="Paddock L."/>
            <person name="Mostad J."/>
        </authorList>
    </citation>
    <scope>NUCLEOTIDE SEQUENCE</scope>
    <source>
        <strain evidence="3">DFI.6.22</strain>
    </source>
</reference>
<dbReference type="GO" id="GO:0043565">
    <property type="term" value="F:sequence-specific DNA binding"/>
    <property type="evidence" value="ECO:0007669"/>
    <property type="project" value="InterPro"/>
</dbReference>
<organism evidence="3 4">
    <name type="scientific">Alistipes onderdonkii</name>
    <dbReference type="NCBI Taxonomy" id="328813"/>
    <lineage>
        <taxon>Bacteria</taxon>
        <taxon>Pseudomonadati</taxon>
        <taxon>Bacteroidota</taxon>
        <taxon>Bacteroidia</taxon>
        <taxon>Bacteroidales</taxon>
        <taxon>Rikenellaceae</taxon>
        <taxon>Alistipes</taxon>
    </lineage>
</organism>
<dbReference type="Pfam" id="PF12833">
    <property type="entry name" value="HTH_18"/>
    <property type="match status" value="1"/>
</dbReference>
<dbReference type="Gene3D" id="1.10.10.60">
    <property type="entry name" value="Homeodomain-like"/>
    <property type="match status" value="1"/>
</dbReference>
<dbReference type="Proteomes" id="UP001205035">
    <property type="component" value="Unassembled WGS sequence"/>
</dbReference>
<name>A0AAJ1FNQ8_9BACT</name>
<evidence type="ECO:0000259" key="2">
    <source>
        <dbReference type="PROSITE" id="PS01124"/>
    </source>
</evidence>
<comment type="caution">
    <text evidence="3">The sequence shown here is derived from an EMBL/GenBank/DDBJ whole genome shotgun (WGS) entry which is preliminary data.</text>
</comment>
<gene>
    <name evidence="3" type="ORF">NE651_05245</name>
</gene>
<dbReference type="PANTHER" id="PTHR43280">
    <property type="entry name" value="ARAC-FAMILY TRANSCRIPTIONAL REGULATOR"/>
    <property type="match status" value="1"/>
</dbReference>